<feature type="domain" description="Carboxyltransferase" evidence="6">
    <location>
        <begin position="269"/>
        <end position="557"/>
    </location>
</feature>
<dbReference type="Proteomes" id="UP000732377">
    <property type="component" value="Unassembled WGS sequence"/>
</dbReference>
<evidence type="ECO:0000256" key="3">
    <source>
        <dbReference type="ARBA" id="ARBA00022840"/>
    </source>
</evidence>
<protein>
    <submittedName>
        <fullName evidence="7">Urea amidolyase</fullName>
    </submittedName>
</protein>
<dbReference type="InterPro" id="IPR003778">
    <property type="entry name" value="CT_A_B"/>
</dbReference>
<evidence type="ECO:0000256" key="2">
    <source>
        <dbReference type="ARBA" id="ARBA00022801"/>
    </source>
</evidence>
<dbReference type="Gene3D" id="3.30.1360.40">
    <property type="match status" value="1"/>
</dbReference>
<dbReference type="EMBL" id="PIUK01000010">
    <property type="protein sequence ID" value="MBY6275012.1"/>
    <property type="molecule type" value="Genomic_DNA"/>
</dbReference>
<dbReference type="SMART" id="SM00797">
    <property type="entry name" value="AHS2"/>
    <property type="match status" value="1"/>
</dbReference>
<organism evidence="7 8">
    <name type="scientific">Symbiobacterium thermophilum</name>
    <dbReference type="NCBI Taxonomy" id="2734"/>
    <lineage>
        <taxon>Bacteria</taxon>
        <taxon>Bacillati</taxon>
        <taxon>Bacillota</taxon>
        <taxon>Clostridia</taxon>
        <taxon>Eubacteriales</taxon>
        <taxon>Symbiobacteriaceae</taxon>
        <taxon>Symbiobacterium</taxon>
    </lineage>
</organism>
<dbReference type="GO" id="GO:0016787">
    <property type="term" value="F:hydrolase activity"/>
    <property type="evidence" value="ECO:0007669"/>
    <property type="project" value="UniProtKB-KW"/>
</dbReference>
<dbReference type="SUPFAM" id="SSF50891">
    <property type="entry name" value="Cyclophilin-like"/>
    <property type="match status" value="2"/>
</dbReference>
<dbReference type="NCBIfam" id="TIGR00724">
    <property type="entry name" value="urea_amlyse_rel"/>
    <property type="match status" value="1"/>
</dbReference>
<accession>A0A953HYJ1</accession>
<evidence type="ECO:0000259" key="6">
    <source>
        <dbReference type="SMART" id="SM00797"/>
    </source>
</evidence>
<evidence type="ECO:0000256" key="1">
    <source>
        <dbReference type="ARBA" id="ARBA00022741"/>
    </source>
</evidence>
<feature type="region of interest" description="Disordered" evidence="4">
    <location>
        <begin position="566"/>
        <end position="611"/>
    </location>
</feature>
<dbReference type="SMART" id="SM00796">
    <property type="entry name" value="AHS1"/>
    <property type="match status" value="1"/>
</dbReference>
<keyword evidence="1" id="KW-0547">Nucleotide-binding</keyword>
<sequence>MRVMALADLRLVPCGDRALLCYLGEELDEATSRRVHSLADALRGTHPAIVEVTPGFHALLVEYDPVRIRLEQLTAMVREAGVRASAAAPAGREVEIPVLYGGEQGPDLGAIAAHAGLSPDEVAALHAAGAYRVYCLGFSPGFPYLGGLDPRIAAPRLDSPRVHVPAGSVGIGGRLTGIYPNEAPGGWRLIGRTPVRLFDPLRDPPTLLQPGDRVRFVPIDEEEFAALAAEQRAEPAGPPAFAPGRTGLRILRPGWQTTLQDLGRRGYTAYGVPVAGAVDQQSLMIGNWLLGNRARTAALEITLTGPEVEFTGPAAFALTGAPIPAELIPADGGSPRPVPGWTSVLAGPGDRLRLGTVTAGCRAYLCVAGGFDLPPVLGSLSEDLFGHVGPLGRPLQAGDWLPIGLPLHPPADLAGRRLPADAIPAFEGEAVIRLIPGPQADQFPAASLARLFAEAFRVGPQADRQGIRLVGPEIRPEGPAEMLSEPIPPGALQVVPSGQPILLLSNRQTLGGYPKIATAVFTDLWRAAQLKEGDRVTFREADVAEGHAIAWQERRRLGQIRRFLEGRGAAPQRPADEMRVHRLPTAPDHGGNLTPGGAGAPASVAQGDRNGPVRPGVRVYRITLDGIEFLCEVEEVPLHGER</sequence>
<dbReference type="InterPro" id="IPR052708">
    <property type="entry name" value="PxpC"/>
</dbReference>
<dbReference type="NCBIfam" id="TIGR00370">
    <property type="entry name" value="5-oxoprolinase subunit PxpB"/>
    <property type="match status" value="1"/>
</dbReference>
<evidence type="ECO:0000256" key="4">
    <source>
        <dbReference type="SAM" id="MobiDB-lite"/>
    </source>
</evidence>
<evidence type="ECO:0000313" key="7">
    <source>
        <dbReference type="EMBL" id="MBY6275012.1"/>
    </source>
</evidence>
<dbReference type="AlphaFoldDB" id="A0A953HYJ1"/>
<name>A0A953HYJ1_SYMTR</name>
<comment type="caution">
    <text evidence="7">The sequence shown here is derived from an EMBL/GenBank/DDBJ whole genome shotgun (WGS) entry which is preliminary data.</text>
</comment>
<reference evidence="7" key="1">
    <citation type="submission" date="2017-11" db="EMBL/GenBank/DDBJ databases">
        <title>Three new genomes from thermophilic consortium.</title>
        <authorList>
            <person name="Quaggio R."/>
            <person name="Amgarten D."/>
            <person name="Setubal J.C."/>
        </authorList>
    </citation>
    <scope>NUCLEOTIDE SEQUENCE</scope>
    <source>
        <strain evidence="7">ZCTH01-B2</strain>
    </source>
</reference>
<evidence type="ECO:0000313" key="8">
    <source>
        <dbReference type="Proteomes" id="UP000732377"/>
    </source>
</evidence>
<dbReference type="Pfam" id="PF02682">
    <property type="entry name" value="CT_C_D"/>
    <property type="match status" value="1"/>
</dbReference>
<dbReference type="Gene3D" id="2.40.100.10">
    <property type="entry name" value="Cyclophilin-like"/>
    <property type="match status" value="2"/>
</dbReference>
<dbReference type="GO" id="GO:0005524">
    <property type="term" value="F:ATP binding"/>
    <property type="evidence" value="ECO:0007669"/>
    <property type="project" value="UniProtKB-KW"/>
</dbReference>
<dbReference type="PANTHER" id="PTHR43309:SF3">
    <property type="entry name" value="5-OXOPROLINASE SUBUNIT C"/>
    <property type="match status" value="1"/>
</dbReference>
<feature type="domain" description="Carboxyltransferase" evidence="5">
    <location>
        <begin position="9"/>
        <end position="208"/>
    </location>
</feature>
<dbReference type="SUPFAM" id="SSF160467">
    <property type="entry name" value="PH0987 N-terminal domain-like"/>
    <property type="match status" value="1"/>
</dbReference>
<dbReference type="Pfam" id="PF02626">
    <property type="entry name" value="CT_A_B"/>
    <property type="match status" value="1"/>
</dbReference>
<evidence type="ECO:0000259" key="5">
    <source>
        <dbReference type="SMART" id="SM00796"/>
    </source>
</evidence>
<dbReference type="PANTHER" id="PTHR43309">
    <property type="entry name" value="5-OXOPROLINASE SUBUNIT C"/>
    <property type="match status" value="1"/>
</dbReference>
<keyword evidence="2" id="KW-0378">Hydrolase</keyword>
<gene>
    <name evidence="7" type="ORF">CWE10_02150</name>
</gene>
<dbReference type="InterPro" id="IPR003833">
    <property type="entry name" value="CT_C_D"/>
</dbReference>
<keyword evidence="3" id="KW-0067">ATP-binding</keyword>
<dbReference type="InterPro" id="IPR029000">
    <property type="entry name" value="Cyclophilin-like_dom_sf"/>
</dbReference>
<dbReference type="InterPro" id="IPR010016">
    <property type="entry name" value="PxpB"/>
</dbReference>
<proteinExistence type="predicted"/>